<evidence type="ECO:0000256" key="2">
    <source>
        <dbReference type="ARBA" id="ARBA00010945"/>
    </source>
</evidence>
<evidence type="ECO:0000256" key="16">
    <source>
        <dbReference type="HAMAP-Rule" id="MF_01113"/>
    </source>
</evidence>
<evidence type="ECO:0000256" key="13">
    <source>
        <dbReference type="ARBA" id="ARBA00023125"/>
    </source>
</evidence>
<dbReference type="InterPro" id="IPR001126">
    <property type="entry name" value="UmuC"/>
</dbReference>
<dbReference type="HAMAP" id="MF_01113">
    <property type="entry name" value="DNApol_IV"/>
    <property type="match status" value="1"/>
</dbReference>
<dbReference type="NCBIfam" id="NF002677">
    <property type="entry name" value="PRK02406.1"/>
    <property type="match status" value="1"/>
</dbReference>
<evidence type="ECO:0000256" key="5">
    <source>
        <dbReference type="ARBA" id="ARBA00022490"/>
    </source>
</evidence>
<dbReference type="CDD" id="cd03586">
    <property type="entry name" value="PolY_Pol_IV_kappa"/>
    <property type="match status" value="1"/>
</dbReference>
<dbReference type="InterPro" id="IPR043502">
    <property type="entry name" value="DNA/RNA_pol_sf"/>
</dbReference>
<dbReference type="EC" id="2.7.7.7" evidence="16"/>
<dbReference type="GO" id="GO:0003684">
    <property type="term" value="F:damaged DNA binding"/>
    <property type="evidence" value="ECO:0007669"/>
    <property type="project" value="InterPro"/>
</dbReference>
<dbReference type="InterPro" id="IPR050116">
    <property type="entry name" value="DNA_polymerase-Y"/>
</dbReference>
<keyword evidence="5 16" id="KW-0963">Cytoplasm</keyword>
<dbReference type="PANTHER" id="PTHR11076:SF33">
    <property type="entry name" value="DNA POLYMERASE KAPPA"/>
    <property type="match status" value="1"/>
</dbReference>
<keyword evidence="7 16" id="KW-0548">Nucleotidyltransferase</keyword>
<keyword evidence="8 16" id="KW-0235">DNA replication</keyword>
<evidence type="ECO:0000256" key="9">
    <source>
        <dbReference type="ARBA" id="ARBA00022723"/>
    </source>
</evidence>
<dbReference type="InterPro" id="IPR017961">
    <property type="entry name" value="DNA_pol_Y-fam_little_finger"/>
</dbReference>
<evidence type="ECO:0000256" key="6">
    <source>
        <dbReference type="ARBA" id="ARBA00022679"/>
    </source>
</evidence>
<comment type="catalytic activity">
    <reaction evidence="15 16">
        <text>DNA(n) + a 2'-deoxyribonucleoside 5'-triphosphate = DNA(n+1) + diphosphate</text>
        <dbReference type="Rhea" id="RHEA:22508"/>
        <dbReference type="Rhea" id="RHEA-COMP:17339"/>
        <dbReference type="Rhea" id="RHEA-COMP:17340"/>
        <dbReference type="ChEBI" id="CHEBI:33019"/>
        <dbReference type="ChEBI" id="CHEBI:61560"/>
        <dbReference type="ChEBI" id="CHEBI:173112"/>
        <dbReference type="EC" id="2.7.7.7"/>
    </reaction>
</comment>
<dbReference type="SUPFAM" id="SSF100879">
    <property type="entry name" value="Lesion bypass DNA polymerase (Y-family), little finger domain"/>
    <property type="match status" value="1"/>
</dbReference>
<keyword evidence="4 16" id="KW-0515">Mutator protein</keyword>
<comment type="similarity">
    <text evidence="2 16">Belongs to the DNA polymerase type-Y family.</text>
</comment>
<evidence type="ECO:0000256" key="14">
    <source>
        <dbReference type="ARBA" id="ARBA00023204"/>
    </source>
</evidence>
<dbReference type="OrthoDB" id="9808813at2"/>
<keyword evidence="6 16" id="KW-0808">Transferase</keyword>
<dbReference type="Proteomes" id="UP000029723">
    <property type="component" value="Unassembled WGS sequence"/>
</dbReference>
<proteinExistence type="inferred from homology"/>
<evidence type="ECO:0000256" key="3">
    <source>
        <dbReference type="ARBA" id="ARBA00011245"/>
    </source>
</evidence>
<feature type="binding site" evidence="16">
    <location>
        <position position="102"/>
    </location>
    <ligand>
        <name>Mg(2+)</name>
        <dbReference type="ChEBI" id="CHEBI:18420"/>
    </ligand>
</feature>
<name>A0A098YSU2_9BACT</name>
<evidence type="ECO:0000256" key="15">
    <source>
        <dbReference type="ARBA" id="ARBA00049244"/>
    </source>
</evidence>
<dbReference type="Gene3D" id="1.10.150.20">
    <property type="entry name" value="5' to 3' exonuclease, C-terminal subdomain"/>
    <property type="match status" value="1"/>
</dbReference>
<dbReference type="Gene3D" id="3.30.70.270">
    <property type="match status" value="1"/>
</dbReference>
<evidence type="ECO:0000313" key="18">
    <source>
        <dbReference type="EMBL" id="KGI22750.1"/>
    </source>
</evidence>
<evidence type="ECO:0000256" key="1">
    <source>
        <dbReference type="ARBA" id="ARBA00004496"/>
    </source>
</evidence>
<gene>
    <name evidence="16" type="primary">dinB</name>
    <name evidence="18" type="ORF">HMPREF9304_02545</name>
</gene>
<dbReference type="RefSeq" id="WP_036926197.1">
    <property type="nucleotide sequence ID" value="NZ_JRPQ01000055.1"/>
</dbReference>
<evidence type="ECO:0000259" key="17">
    <source>
        <dbReference type="PROSITE" id="PS50173"/>
    </source>
</evidence>
<dbReference type="Gene3D" id="3.30.1490.100">
    <property type="entry name" value="DNA polymerase, Y-family, little finger domain"/>
    <property type="match status" value="1"/>
</dbReference>
<evidence type="ECO:0000313" key="19">
    <source>
        <dbReference type="Proteomes" id="UP000029723"/>
    </source>
</evidence>
<keyword evidence="9 16" id="KW-0479">Metal-binding</keyword>
<keyword evidence="12 16" id="KW-0239">DNA-directed DNA polymerase</keyword>
<dbReference type="GO" id="GO:0006281">
    <property type="term" value="P:DNA repair"/>
    <property type="evidence" value="ECO:0007669"/>
    <property type="project" value="UniProtKB-UniRule"/>
</dbReference>
<dbReference type="InterPro" id="IPR024728">
    <property type="entry name" value="PolY_HhH_motif"/>
</dbReference>
<comment type="subunit">
    <text evidence="3 16">Monomer.</text>
</comment>
<dbReference type="GO" id="GO:0005829">
    <property type="term" value="C:cytosol"/>
    <property type="evidence" value="ECO:0007669"/>
    <property type="project" value="TreeGrafter"/>
</dbReference>
<comment type="subcellular location">
    <subcellularLocation>
        <location evidence="1 16">Cytoplasm</location>
    </subcellularLocation>
</comment>
<dbReference type="Pfam" id="PF11799">
    <property type="entry name" value="IMS_C"/>
    <property type="match status" value="1"/>
</dbReference>
<keyword evidence="13 16" id="KW-0238">DNA-binding</keyword>
<dbReference type="PANTHER" id="PTHR11076">
    <property type="entry name" value="DNA REPAIR POLYMERASE UMUC / TRANSFERASE FAMILY MEMBER"/>
    <property type="match status" value="1"/>
</dbReference>
<reference evidence="18 19" key="1">
    <citation type="submission" date="2014-07" db="EMBL/GenBank/DDBJ databases">
        <authorList>
            <person name="McCorrison J."/>
            <person name="Sanka R."/>
            <person name="Torralba M."/>
            <person name="Gillis M."/>
            <person name="Haft D.H."/>
            <person name="Methe B."/>
            <person name="Sutton G."/>
            <person name="Nelson K.E."/>
        </authorList>
    </citation>
    <scope>NUCLEOTIDE SEQUENCE [LARGE SCALE GENOMIC DNA]</scope>
    <source>
        <strain evidence="18 19">S9-PR14</strain>
    </source>
</reference>
<sequence length="362" mass="41371">MRKIIHVDMDAFYAAVEQRDHPELQGKPIAIGYDGPRGVVSTASYEARQYGVHSAMSIAKAKRLCPTLLIIPHHGERYHEVSKEVRQIFHEYTDAVEPISIDEAFLDVTENKFQIEDAKEIAIQIKAKILERTHLTASAGVSFNKFLAKIASEYQKPDGLFEISADEAYEFIGQLRIEDFWGVGPKTAAQMHKMGIFVGSQLRQVSEKHLVEVFGKLGHVYYQYARGCDDRPVVSEWLRKSVGCERTFLKDISNQSAVLIELYHTVLELVERIEEAKFEGKTLTLKIKFYDFEQITRSVTASEALTTKNQILPLAKQLLKSVDFSIRPIRLLGLAVSNPWIEENIPTERKWKEEWIEGFENL</sequence>
<feature type="domain" description="UmuC" evidence="17">
    <location>
        <begin position="4"/>
        <end position="184"/>
    </location>
</feature>
<keyword evidence="11 16" id="KW-0460">Magnesium</keyword>
<feature type="binding site" evidence="16">
    <location>
        <position position="8"/>
    </location>
    <ligand>
        <name>Mg(2+)</name>
        <dbReference type="ChEBI" id="CHEBI:18420"/>
    </ligand>
</feature>
<keyword evidence="14 16" id="KW-0234">DNA repair</keyword>
<dbReference type="GO" id="GO:0000287">
    <property type="term" value="F:magnesium ion binding"/>
    <property type="evidence" value="ECO:0007669"/>
    <property type="project" value="UniProtKB-UniRule"/>
</dbReference>
<evidence type="ECO:0000256" key="10">
    <source>
        <dbReference type="ARBA" id="ARBA00022763"/>
    </source>
</evidence>
<evidence type="ECO:0000256" key="12">
    <source>
        <dbReference type="ARBA" id="ARBA00022932"/>
    </source>
</evidence>
<dbReference type="FunFam" id="3.40.1170.60:FF:000001">
    <property type="entry name" value="DNA polymerase IV"/>
    <property type="match status" value="1"/>
</dbReference>
<evidence type="ECO:0000256" key="7">
    <source>
        <dbReference type="ARBA" id="ARBA00022695"/>
    </source>
</evidence>
<dbReference type="GO" id="GO:0006261">
    <property type="term" value="P:DNA-templated DNA replication"/>
    <property type="evidence" value="ECO:0007669"/>
    <property type="project" value="UniProtKB-UniRule"/>
</dbReference>
<dbReference type="EMBL" id="JRPQ01000055">
    <property type="protein sequence ID" value="KGI22750.1"/>
    <property type="molecule type" value="Genomic_DNA"/>
</dbReference>
<keyword evidence="10 16" id="KW-0227">DNA damage</keyword>
<dbReference type="GO" id="GO:0003887">
    <property type="term" value="F:DNA-directed DNA polymerase activity"/>
    <property type="evidence" value="ECO:0007669"/>
    <property type="project" value="UniProtKB-UniRule"/>
</dbReference>
<evidence type="ECO:0000256" key="4">
    <source>
        <dbReference type="ARBA" id="ARBA00022457"/>
    </source>
</evidence>
<dbReference type="PROSITE" id="PS50173">
    <property type="entry name" value="UMUC"/>
    <property type="match status" value="1"/>
</dbReference>
<dbReference type="AlphaFoldDB" id="A0A098YSU2"/>
<dbReference type="Pfam" id="PF00817">
    <property type="entry name" value="IMS"/>
    <property type="match status" value="1"/>
</dbReference>
<evidence type="ECO:0000256" key="8">
    <source>
        <dbReference type="ARBA" id="ARBA00022705"/>
    </source>
</evidence>
<feature type="site" description="Substrate discrimination" evidence="16">
    <location>
        <position position="13"/>
    </location>
</feature>
<dbReference type="FunFam" id="3.30.1490.100:FF:000004">
    <property type="entry name" value="DNA polymerase IV"/>
    <property type="match status" value="1"/>
</dbReference>
<dbReference type="InterPro" id="IPR022880">
    <property type="entry name" value="DNApol_IV"/>
</dbReference>
<accession>A0A098YSU2</accession>
<organism evidence="18 19">
    <name type="scientific">Hoylesella timonensis S9-PR14</name>
    <dbReference type="NCBI Taxonomy" id="1401062"/>
    <lineage>
        <taxon>Bacteria</taxon>
        <taxon>Pseudomonadati</taxon>
        <taxon>Bacteroidota</taxon>
        <taxon>Bacteroidia</taxon>
        <taxon>Bacteroidales</taxon>
        <taxon>Prevotellaceae</taxon>
        <taxon>Hoylesella</taxon>
    </lineage>
</organism>
<comment type="caution">
    <text evidence="18">The sequence shown here is derived from an EMBL/GenBank/DDBJ whole genome shotgun (WGS) entry which is preliminary data.</text>
</comment>
<dbReference type="GO" id="GO:0009432">
    <property type="term" value="P:SOS response"/>
    <property type="evidence" value="ECO:0007669"/>
    <property type="project" value="TreeGrafter"/>
</dbReference>
<dbReference type="Pfam" id="PF11798">
    <property type="entry name" value="IMS_HHH"/>
    <property type="match status" value="1"/>
</dbReference>
<feature type="active site" evidence="16">
    <location>
        <position position="103"/>
    </location>
</feature>
<dbReference type="InterPro" id="IPR036775">
    <property type="entry name" value="DNA_pol_Y-fam_lit_finger_sf"/>
</dbReference>
<evidence type="ECO:0000256" key="11">
    <source>
        <dbReference type="ARBA" id="ARBA00022842"/>
    </source>
</evidence>
<dbReference type="GO" id="GO:0042276">
    <property type="term" value="P:error-prone translesion synthesis"/>
    <property type="evidence" value="ECO:0007669"/>
    <property type="project" value="TreeGrafter"/>
</dbReference>
<protein>
    <recommendedName>
        <fullName evidence="16">DNA polymerase IV</fullName>
        <shortName evidence="16">Pol IV</shortName>
        <ecNumber evidence="16">2.7.7.7</ecNumber>
    </recommendedName>
</protein>
<comment type="cofactor">
    <cofactor evidence="16">
        <name>Mg(2+)</name>
        <dbReference type="ChEBI" id="CHEBI:18420"/>
    </cofactor>
    <text evidence="16">Binds 2 magnesium ions per subunit.</text>
</comment>
<dbReference type="Gene3D" id="3.40.1170.60">
    <property type="match status" value="1"/>
</dbReference>
<dbReference type="SUPFAM" id="SSF56672">
    <property type="entry name" value="DNA/RNA polymerases"/>
    <property type="match status" value="1"/>
</dbReference>
<comment type="function">
    <text evidence="16">Poorly processive, error-prone DNA polymerase involved in untargeted mutagenesis. Copies undamaged DNA at stalled replication forks, which arise in vivo from mismatched or misaligned primer ends. These misaligned primers can be extended by PolIV. Exhibits no 3'-5' exonuclease (proofreading) activity. May be involved in translesional synthesis, in conjunction with the beta clamp from PolIII.</text>
</comment>
<dbReference type="InterPro" id="IPR043128">
    <property type="entry name" value="Rev_trsase/Diguanyl_cyclase"/>
</dbReference>